<keyword evidence="2" id="KW-1185">Reference proteome</keyword>
<comment type="caution">
    <text evidence="1">The sequence shown here is derived from an EMBL/GenBank/DDBJ whole genome shotgun (WGS) entry which is preliminary data.</text>
</comment>
<dbReference type="EMBL" id="BMXE01000010">
    <property type="protein sequence ID" value="GHB47680.1"/>
    <property type="molecule type" value="Genomic_DNA"/>
</dbReference>
<reference evidence="2" key="1">
    <citation type="journal article" date="2019" name="Int. J. Syst. Evol. Microbiol.">
        <title>The Global Catalogue of Microorganisms (GCM) 10K type strain sequencing project: providing services to taxonomists for standard genome sequencing and annotation.</title>
        <authorList>
            <consortium name="The Broad Institute Genomics Platform"/>
            <consortium name="The Broad Institute Genome Sequencing Center for Infectious Disease"/>
            <person name="Wu L."/>
            <person name="Ma J."/>
        </authorList>
    </citation>
    <scope>NUCLEOTIDE SEQUENCE [LARGE SCALE GENOMIC DNA]</scope>
    <source>
        <strain evidence="2">KCTC 12861</strain>
    </source>
</reference>
<proteinExistence type="predicted"/>
<sequence>MYIACYRDCVFGIGNSEEKALEKAREILSLLGREELEYAFYYLKTAPITERACAALKANEAIPFTLI</sequence>
<gene>
    <name evidence="1" type="ORF">GCM10007094_41210</name>
</gene>
<organism evidence="1 2">
    <name type="scientific">Pseudovibrio japonicus</name>
    <dbReference type="NCBI Taxonomy" id="366534"/>
    <lineage>
        <taxon>Bacteria</taxon>
        <taxon>Pseudomonadati</taxon>
        <taxon>Pseudomonadota</taxon>
        <taxon>Alphaproteobacteria</taxon>
        <taxon>Hyphomicrobiales</taxon>
        <taxon>Stappiaceae</taxon>
        <taxon>Pseudovibrio</taxon>
    </lineage>
</organism>
<evidence type="ECO:0000313" key="2">
    <source>
        <dbReference type="Proteomes" id="UP000637980"/>
    </source>
</evidence>
<protein>
    <submittedName>
        <fullName evidence="1">Uncharacterized protein</fullName>
    </submittedName>
</protein>
<evidence type="ECO:0000313" key="1">
    <source>
        <dbReference type="EMBL" id="GHB47680.1"/>
    </source>
</evidence>
<dbReference type="Proteomes" id="UP000637980">
    <property type="component" value="Unassembled WGS sequence"/>
</dbReference>
<name>A0ABQ3EMY0_9HYPH</name>
<accession>A0ABQ3EMY0</accession>
<dbReference type="RefSeq" id="WP_189438694.1">
    <property type="nucleotide sequence ID" value="NZ_BMXE01000010.1"/>
</dbReference>